<dbReference type="AlphaFoldDB" id="A0A1F4UUI2"/>
<name>A0A1F4UUI2_UNCKA</name>
<evidence type="ECO:0000313" key="3">
    <source>
        <dbReference type="Proteomes" id="UP000177371"/>
    </source>
</evidence>
<dbReference type="STRING" id="1802610.A2W32_05180"/>
<proteinExistence type="predicted"/>
<accession>A0A1F4UUI2</accession>
<dbReference type="Proteomes" id="UP000177371">
    <property type="component" value="Unassembled WGS sequence"/>
</dbReference>
<protein>
    <submittedName>
        <fullName evidence="2">Uncharacterized protein</fullName>
    </submittedName>
</protein>
<keyword evidence="1" id="KW-0472">Membrane</keyword>
<organism evidence="2 3">
    <name type="scientific">candidate division WWE3 bacterium RBG_16_37_10</name>
    <dbReference type="NCBI Taxonomy" id="1802610"/>
    <lineage>
        <taxon>Bacteria</taxon>
        <taxon>Katanobacteria</taxon>
    </lineage>
</organism>
<keyword evidence="1" id="KW-0812">Transmembrane</keyword>
<feature type="transmembrane region" description="Helical" evidence="1">
    <location>
        <begin position="20"/>
        <end position="42"/>
    </location>
</feature>
<evidence type="ECO:0000313" key="2">
    <source>
        <dbReference type="EMBL" id="OGC48470.1"/>
    </source>
</evidence>
<gene>
    <name evidence="2" type="ORF">A2W32_05180</name>
</gene>
<sequence length="140" mass="15012">MKIIIKKLNIINKSYGYITLISVFIVGSLGVAITLSLILIGIDSSNMSFAHQKSNQAKALANACTEEAMQQIRDSTPYTGSSTLNIGQGSCTYTVTSQGGQNRTITSTGAVANITRKVKVIINLINPTLQVVSWQEVGDF</sequence>
<reference evidence="2 3" key="1">
    <citation type="journal article" date="2016" name="Nat. Commun.">
        <title>Thousands of microbial genomes shed light on interconnected biogeochemical processes in an aquifer system.</title>
        <authorList>
            <person name="Anantharaman K."/>
            <person name="Brown C.T."/>
            <person name="Hug L.A."/>
            <person name="Sharon I."/>
            <person name="Castelle C.J."/>
            <person name="Probst A.J."/>
            <person name="Thomas B.C."/>
            <person name="Singh A."/>
            <person name="Wilkins M.J."/>
            <person name="Karaoz U."/>
            <person name="Brodie E.L."/>
            <person name="Williams K.H."/>
            <person name="Hubbard S.S."/>
            <person name="Banfield J.F."/>
        </authorList>
    </citation>
    <scope>NUCLEOTIDE SEQUENCE [LARGE SCALE GENOMIC DNA]</scope>
</reference>
<dbReference type="EMBL" id="MEUT01000069">
    <property type="protein sequence ID" value="OGC48470.1"/>
    <property type="molecule type" value="Genomic_DNA"/>
</dbReference>
<keyword evidence="1" id="KW-1133">Transmembrane helix</keyword>
<comment type="caution">
    <text evidence="2">The sequence shown here is derived from an EMBL/GenBank/DDBJ whole genome shotgun (WGS) entry which is preliminary data.</text>
</comment>
<evidence type="ECO:0000256" key="1">
    <source>
        <dbReference type="SAM" id="Phobius"/>
    </source>
</evidence>